<reference evidence="1" key="1">
    <citation type="journal article" date="2015" name="Nature">
        <title>Complex archaea that bridge the gap between prokaryotes and eukaryotes.</title>
        <authorList>
            <person name="Spang A."/>
            <person name="Saw J.H."/>
            <person name="Jorgensen S.L."/>
            <person name="Zaremba-Niedzwiedzka K."/>
            <person name="Martijn J."/>
            <person name="Lind A.E."/>
            <person name="van Eijk R."/>
            <person name="Schleper C."/>
            <person name="Guy L."/>
            <person name="Ettema T.J."/>
        </authorList>
    </citation>
    <scope>NUCLEOTIDE SEQUENCE</scope>
</reference>
<gene>
    <name evidence="1" type="ORF">LCGC14_2869770</name>
</gene>
<comment type="caution">
    <text evidence="1">The sequence shown here is derived from an EMBL/GenBank/DDBJ whole genome shotgun (WGS) entry which is preliminary data.</text>
</comment>
<sequence>MIIINIYKDIGHEFHGKKILNENTIEYTFLFKGGVIQYVCQECTNCLNCIHGIKTEIKGNNRQSN</sequence>
<protein>
    <submittedName>
        <fullName evidence="1">Uncharacterized protein</fullName>
    </submittedName>
</protein>
<name>A0A0F9ABG7_9ZZZZ</name>
<dbReference type="EMBL" id="LAZR01055680">
    <property type="protein sequence ID" value="KKK75834.1"/>
    <property type="molecule type" value="Genomic_DNA"/>
</dbReference>
<organism evidence="1">
    <name type="scientific">marine sediment metagenome</name>
    <dbReference type="NCBI Taxonomy" id="412755"/>
    <lineage>
        <taxon>unclassified sequences</taxon>
        <taxon>metagenomes</taxon>
        <taxon>ecological metagenomes</taxon>
    </lineage>
</organism>
<dbReference type="AlphaFoldDB" id="A0A0F9ABG7"/>
<accession>A0A0F9ABG7</accession>
<proteinExistence type="predicted"/>
<evidence type="ECO:0000313" key="1">
    <source>
        <dbReference type="EMBL" id="KKK75834.1"/>
    </source>
</evidence>